<dbReference type="PROSITE" id="PS50896">
    <property type="entry name" value="LISH"/>
    <property type="match status" value="1"/>
</dbReference>
<sequence>MSGSLVAFESELNAIVKEYLEFAGYERAVSSFETECSEKGKTISPSKKGAKPPRTNSRLLAVQNEMVQLFQYGKRVEFFKVWEENLGDSVKNEDSVAMKLEFYLYIYFAIYPMIRGMGDE</sequence>
<dbReference type="InterPro" id="IPR040369">
    <property type="entry name" value="ARMC9"/>
</dbReference>
<dbReference type="GO" id="GO:0097542">
    <property type="term" value="C:ciliary tip"/>
    <property type="evidence" value="ECO:0007669"/>
    <property type="project" value="TreeGrafter"/>
</dbReference>
<evidence type="ECO:0000313" key="2">
    <source>
        <dbReference type="Proteomes" id="UP000085678"/>
    </source>
</evidence>
<dbReference type="GO" id="GO:0005814">
    <property type="term" value="C:centriole"/>
    <property type="evidence" value="ECO:0007669"/>
    <property type="project" value="TreeGrafter"/>
</dbReference>
<evidence type="ECO:0000313" key="3">
    <source>
        <dbReference type="RefSeq" id="XP_013381373.1"/>
    </source>
</evidence>
<proteinExistence type="predicted"/>
<feature type="non-terminal residue" evidence="3">
    <location>
        <position position="120"/>
    </location>
</feature>
<dbReference type="Pfam" id="PF23138">
    <property type="entry name" value="CTLH_Armc9"/>
    <property type="match status" value="1"/>
</dbReference>
<feature type="domain" description="ARMC9 CTLH-like" evidence="1">
    <location>
        <begin position="62"/>
        <end position="116"/>
    </location>
</feature>
<evidence type="ECO:0000259" key="1">
    <source>
        <dbReference type="Pfam" id="PF23138"/>
    </source>
</evidence>
<gene>
    <name evidence="3" type="primary">LOC106152370</name>
</gene>
<dbReference type="KEGG" id="lak:106152370"/>
<dbReference type="Proteomes" id="UP000085678">
    <property type="component" value="Unplaced"/>
</dbReference>
<dbReference type="AlphaFoldDB" id="A0A1S3H5U7"/>
<organism evidence="2 3">
    <name type="scientific">Lingula anatina</name>
    <name type="common">Brachiopod</name>
    <name type="synonym">Lingula unguis</name>
    <dbReference type="NCBI Taxonomy" id="7574"/>
    <lineage>
        <taxon>Eukaryota</taxon>
        <taxon>Metazoa</taxon>
        <taxon>Spiralia</taxon>
        <taxon>Lophotrochozoa</taxon>
        <taxon>Brachiopoda</taxon>
        <taxon>Linguliformea</taxon>
        <taxon>Lingulata</taxon>
        <taxon>Lingulida</taxon>
        <taxon>Linguloidea</taxon>
        <taxon>Lingulidae</taxon>
        <taxon>Lingula</taxon>
    </lineage>
</organism>
<dbReference type="Pfam" id="PF21051">
    <property type="entry name" value="ARMC9_LisH"/>
    <property type="match status" value="1"/>
</dbReference>
<dbReference type="GO" id="GO:0060271">
    <property type="term" value="P:cilium assembly"/>
    <property type="evidence" value="ECO:0007669"/>
    <property type="project" value="InterPro"/>
</dbReference>
<dbReference type="InterPro" id="IPR006594">
    <property type="entry name" value="LisH"/>
</dbReference>
<dbReference type="GeneID" id="106152370"/>
<dbReference type="PANTHER" id="PTHR14881">
    <property type="entry name" value="LISH DOMAIN-CONTAINING PROTEIN ARMC9"/>
    <property type="match status" value="1"/>
</dbReference>
<protein>
    <submittedName>
        <fullName evidence="3">LisH domain-containing protein ARMC9-like</fullName>
    </submittedName>
</protein>
<dbReference type="InParanoid" id="A0A1S3H5U7"/>
<dbReference type="GO" id="GO:0036064">
    <property type="term" value="C:ciliary basal body"/>
    <property type="evidence" value="ECO:0007669"/>
    <property type="project" value="InterPro"/>
</dbReference>
<dbReference type="OrthoDB" id="538223at2759"/>
<accession>A0A1S3H5U7</accession>
<dbReference type="InterPro" id="IPR056327">
    <property type="entry name" value="ARMC9_CTLH-like_dom"/>
</dbReference>
<keyword evidence="2" id="KW-1185">Reference proteome</keyword>
<dbReference type="InterPro" id="IPR048957">
    <property type="entry name" value="ARMC9_LisH"/>
</dbReference>
<name>A0A1S3H5U7_LINAN</name>
<reference evidence="3" key="1">
    <citation type="submission" date="2025-08" db="UniProtKB">
        <authorList>
            <consortium name="RefSeq"/>
        </authorList>
    </citation>
    <scope>IDENTIFICATION</scope>
    <source>
        <tissue evidence="3">Gonads</tissue>
    </source>
</reference>
<dbReference type="SMART" id="SM00667">
    <property type="entry name" value="LisH"/>
    <property type="match status" value="1"/>
</dbReference>
<dbReference type="RefSeq" id="XP_013381373.1">
    <property type="nucleotide sequence ID" value="XM_013525919.1"/>
</dbReference>
<dbReference type="PANTHER" id="PTHR14881:SF4">
    <property type="entry name" value="LISH DOMAIN-CONTAINING PROTEIN ARMC9"/>
    <property type="match status" value="1"/>
</dbReference>